<sequence>PLLALLTDTCHSLTVPPYISSRSDPTGCRIYMIVTMIFRTPYPQNSPLVPAPGFHSKDSTHYQHYTCFTDSPRVTDPTHFTDYPRFMIQHGLQSIPTFQILPFFLKFTPGCRLEGNRTTTKQITAYTGDSVLLPCSCTDLHTKPQSFRWEKYIWYTFFIWEKISPESEQYKNRFQLVNDQSSGNLSLLISHLTVEDDGDYRCNTESEYRYTRLSVKEAPKRPSPSTTAIQTTAEPDSKQIIISCGAVVVLLLLIVGGVMYWKHRGQRENRWVKDKQDSRRRRSRMI</sequence>
<evidence type="ECO:0000256" key="2">
    <source>
        <dbReference type="ARBA" id="ARBA00022475"/>
    </source>
</evidence>
<dbReference type="SMART" id="SM00409">
    <property type="entry name" value="IG"/>
    <property type="match status" value="1"/>
</dbReference>
<keyword evidence="14" id="KW-1185">Reference proteome</keyword>
<keyword evidence="3 11" id="KW-0812">Transmembrane</keyword>
<dbReference type="GO" id="GO:0042102">
    <property type="term" value="P:positive regulation of T cell proliferation"/>
    <property type="evidence" value="ECO:0007669"/>
    <property type="project" value="TreeGrafter"/>
</dbReference>
<dbReference type="Gene3D" id="2.60.40.10">
    <property type="entry name" value="Immunoglobulins"/>
    <property type="match status" value="1"/>
</dbReference>
<dbReference type="InterPro" id="IPR036179">
    <property type="entry name" value="Ig-like_dom_sf"/>
</dbReference>
<evidence type="ECO:0000256" key="10">
    <source>
        <dbReference type="ARBA" id="ARBA00023319"/>
    </source>
</evidence>
<dbReference type="InterPro" id="IPR003599">
    <property type="entry name" value="Ig_sub"/>
</dbReference>
<evidence type="ECO:0000256" key="5">
    <source>
        <dbReference type="ARBA" id="ARBA00022989"/>
    </source>
</evidence>
<organism evidence="13 14">
    <name type="scientific">Silurus meridionalis</name>
    <name type="common">Southern catfish</name>
    <name type="synonym">Silurus soldatovi meridionalis</name>
    <dbReference type="NCBI Taxonomy" id="175797"/>
    <lineage>
        <taxon>Eukaryota</taxon>
        <taxon>Metazoa</taxon>
        <taxon>Chordata</taxon>
        <taxon>Craniata</taxon>
        <taxon>Vertebrata</taxon>
        <taxon>Euteleostomi</taxon>
        <taxon>Actinopterygii</taxon>
        <taxon>Neopterygii</taxon>
        <taxon>Teleostei</taxon>
        <taxon>Ostariophysi</taxon>
        <taxon>Siluriformes</taxon>
        <taxon>Siluridae</taxon>
        <taxon>Silurus</taxon>
    </lineage>
</organism>
<comment type="caution">
    <text evidence="13">The sequence shown here is derived from an EMBL/GenBank/DDBJ whole genome shotgun (WGS) entry which is preliminary data.</text>
</comment>
<evidence type="ECO:0000256" key="8">
    <source>
        <dbReference type="ARBA" id="ARBA00023170"/>
    </source>
</evidence>
<gene>
    <name evidence="13" type="ORF">HF521_008211</name>
</gene>
<dbReference type="SMART" id="SM00406">
    <property type="entry name" value="IGv"/>
    <property type="match status" value="1"/>
</dbReference>
<feature type="domain" description="Ig-like" evidence="12">
    <location>
        <begin position="96"/>
        <end position="214"/>
    </location>
</feature>
<evidence type="ECO:0000256" key="9">
    <source>
        <dbReference type="ARBA" id="ARBA00023180"/>
    </source>
</evidence>
<keyword evidence="7" id="KW-1015">Disulfide bond</keyword>
<name>A0A8T0ATT2_SILME</name>
<dbReference type="GO" id="GO:0071222">
    <property type="term" value="P:cellular response to lipopolysaccharide"/>
    <property type="evidence" value="ECO:0007669"/>
    <property type="project" value="TreeGrafter"/>
</dbReference>
<evidence type="ECO:0000256" key="7">
    <source>
        <dbReference type="ARBA" id="ARBA00023157"/>
    </source>
</evidence>
<dbReference type="GO" id="GO:0042130">
    <property type="term" value="P:negative regulation of T cell proliferation"/>
    <property type="evidence" value="ECO:0007669"/>
    <property type="project" value="TreeGrafter"/>
</dbReference>
<dbReference type="PROSITE" id="PS50835">
    <property type="entry name" value="IG_LIKE"/>
    <property type="match status" value="1"/>
</dbReference>
<dbReference type="InterPro" id="IPR051713">
    <property type="entry name" value="T-cell_Activation_Regulation"/>
</dbReference>
<evidence type="ECO:0000256" key="11">
    <source>
        <dbReference type="SAM" id="Phobius"/>
    </source>
</evidence>
<evidence type="ECO:0000256" key="6">
    <source>
        <dbReference type="ARBA" id="ARBA00023136"/>
    </source>
</evidence>
<evidence type="ECO:0000313" key="13">
    <source>
        <dbReference type="EMBL" id="KAF7694458.1"/>
    </source>
</evidence>
<dbReference type="GO" id="GO:0031295">
    <property type="term" value="P:T cell costimulation"/>
    <property type="evidence" value="ECO:0007669"/>
    <property type="project" value="TreeGrafter"/>
</dbReference>
<keyword evidence="9" id="KW-0325">Glycoprotein</keyword>
<dbReference type="Proteomes" id="UP000606274">
    <property type="component" value="Unassembled WGS sequence"/>
</dbReference>
<reference evidence="13" key="1">
    <citation type="submission" date="2020-08" db="EMBL/GenBank/DDBJ databases">
        <title>Chromosome-level assembly of Southern catfish (Silurus meridionalis) provides insights into visual adaptation to the nocturnal and benthic lifestyles.</title>
        <authorList>
            <person name="Zhang Y."/>
            <person name="Wang D."/>
            <person name="Peng Z."/>
        </authorList>
    </citation>
    <scope>NUCLEOTIDE SEQUENCE</scope>
    <source>
        <strain evidence="13">SWU-2019-XX</strain>
        <tissue evidence="13">Muscle</tissue>
    </source>
</reference>
<dbReference type="GO" id="GO:0006955">
    <property type="term" value="P:immune response"/>
    <property type="evidence" value="ECO:0007669"/>
    <property type="project" value="TreeGrafter"/>
</dbReference>
<dbReference type="GO" id="GO:0009897">
    <property type="term" value="C:external side of plasma membrane"/>
    <property type="evidence" value="ECO:0007669"/>
    <property type="project" value="TreeGrafter"/>
</dbReference>
<feature type="transmembrane region" description="Helical" evidence="11">
    <location>
        <begin position="240"/>
        <end position="261"/>
    </location>
</feature>
<evidence type="ECO:0000313" key="14">
    <source>
        <dbReference type="Proteomes" id="UP000606274"/>
    </source>
</evidence>
<dbReference type="InterPro" id="IPR007110">
    <property type="entry name" value="Ig-like_dom"/>
</dbReference>
<keyword evidence="5 11" id="KW-1133">Transmembrane helix</keyword>
<dbReference type="AlphaFoldDB" id="A0A8T0ATT2"/>
<keyword evidence="10" id="KW-0393">Immunoglobulin domain</keyword>
<dbReference type="EMBL" id="JABFDY010000018">
    <property type="protein sequence ID" value="KAF7694458.1"/>
    <property type="molecule type" value="Genomic_DNA"/>
</dbReference>
<dbReference type="InterPro" id="IPR013783">
    <property type="entry name" value="Ig-like_fold"/>
</dbReference>
<dbReference type="PANTHER" id="PTHR25466:SF14">
    <property type="entry name" value="BUTYROPHILIN SUBFAMILY 2 MEMBER A2-LIKE-RELATED"/>
    <property type="match status" value="1"/>
</dbReference>
<dbReference type="InterPro" id="IPR013106">
    <property type="entry name" value="Ig_V-set"/>
</dbReference>
<evidence type="ECO:0000256" key="1">
    <source>
        <dbReference type="ARBA" id="ARBA00004251"/>
    </source>
</evidence>
<evidence type="ECO:0000259" key="12">
    <source>
        <dbReference type="PROSITE" id="PS50835"/>
    </source>
</evidence>
<feature type="non-terminal residue" evidence="13">
    <location>
        <position position="1"/>
    </location>
</feature>
<comment type="subcellular location">
    <subcellularLocation>
        <location evidence="1">Cell membrane</location>
        <topology evidence="1">Single-pass type I membrane protein</topology>
    </subcellularLocation>
</comment>
<dbReference type="PANTHER" id="PTHR25466">
    <property type="entry name" value="T-LYMPHOCYTE ACTIVATION ANTIGEN"/>
    <property type="match status" value="1"/>
</dbReference>
<keyword evidence="4" id="KW-0732">Signal</keyword>
<keyword evidence="8" id="KW-0675">Receptor</keyword>
<protein>
    <recommendedName>
        <fullName evidence="12">Ig-like domain-containing protein</fullName>
    </recommendedName>
</protein>
<keyword evidence="2" id="KW-1003">Cell membrane</keyword>
<evidence type="ECO:0000256" key="3">
    <source>
        <dbReference type="ARBA" id="ARBA00022692"/>
    </source>
</evidence>
<keyword evidence="6 11" id="KW-0472">Membrane</keyword>
<proteinExistence type="predicted"/>
<dbReference type="Pfam" id="PF07686">
    <property type="entry name" value="V-set"/>
    <property type="match status" value="1"/>
</dbReference>
<dbReference type="SUPFAM" id="SSF48726">
    <property type="entry name" value="Immunoglobulin"/>
    <property type="match status" value="1"/>
</dbReference>
<evidence type="ECO:0000256" key="4">
    <source>
        <dbReference type="ARBA" id="ARBA00022729"/>
    </source>
</evidence>
<accession>A0A8T0ATT2</accession>
<dbReference type="GO" id="GO:0007166">
    <property type="term" value="P:cell surface receptor signaling pathway"/>
    <property type="evidence" value="ECO:0007669"/>
    <property type="project" value="TreeGrafter"/>
</dbReference>